<protein>
    <submittedName>
        <fullName evidence="2">Uncharacterized protein</fullName>
    </submittedName>
</protein>
<evidence type="ECO:0000256" key="1">
    <source>
        <dbReference type="SAM" id="MobiDB-lite"/>
    </source>
</evidence>
<dbReference type="PROSITE" id="PS51257">
    <property type="entry name" value="PROKAR_LIPOPROTEIN"/>
    <property type="match status" value="1"/>
</dbReference>
<gene>
    <name evidence="2" type="ORF">LSCM1_03322</name>
</gene>
<comment type="caution">
    <text evidence="2">The sequence shown here is derived from an EMBL/GenBank/DDBJ whole genome shotgun (WGS) entry which is preliminary data.</text>
</comment>
<dbReference type="KEGG" id="lmat:92513379"/>
<organism evidence="2 3">
    <name type="scientific">Leishmania martiniquensis</name>
    <dbReference type="NCBI Taxonomy" id="1580590"/>
    <lineage>
        <taxon>Eukaryota</taxon>
        <taxon>Discoba</taxon>
        <taxon>Euglenozoa</taxon>
        <taxon>Kinetoplastea</taxon>
        <taxon>Metakinetoplastina</taxon>
        <taxon>Trypanosomatida</taxon>
        <taxon>Trypanosomatidae</taxon>
        <taxon>Leishmaniinae</taxon>
        <taxon>Leishmania</taxon>
    </lineage>
</organism>
<dbReference type="EMBL" id="JAFEUZ010000028">
    <property type="protein sequence ID" value="KAG5474535.1"/>
    <property type="molecule type" value="Genomic_DNA"/>
</dbReference>
<feature type="compositionally biased region" description="Low complexity" evidence="1">
    <location>
        <begin position="7"/>
        <end position="22"/>
    </location>
</feature>
<dbReference type="RefSeq" id="XP_067177477.1">
    <property type="nucleotide sequence ID" value="XM_067320867.1"/>
</dbReference>
<reference evidence="2 3" key="1">
    <citation type="submission" date="2021-03" db="EMBL/GenBank/DDBJ databases">
        <title>Leishmania (Mundinia) martiniquensis Genome sequencing and assembly.</title>
        <authorList>
            <person name="Almutairi H."/>
            <person name="Gatherer D."/>
        </authorList>
    </citation>
    <scope>NUCLEOTIDE SEQUENCE [LARGE SCALE GENOMIC DNA]</scope>
    <source>
        <strain evidence="2">LSCM1</strain>
    </source>
</reference>
<dbReference type="OrthoDB" id="265251at2759"/>
<evidence type="ECO:0000313" key="3">
    <source>
        <dbReference type="Proteomes" id="UP000673552"/>
    </source>
</evidence>
<proteinExistence type="predicted"/>
<keyword evidence="3" id="KW-1185">Reference proteome</keyword>
<dbReference type="Proteomes" id="UP000673552">
    <property type="component" value="Chromosome 28"/>
</dbReference>
<dbReference type="GeneID" id="92513379"/>
<accession>A0A836HCV0</accession>
<evidence type="ECO:0000313" key="2">
    <source>
        <dbReference type="EMBL" id="KAG5474535.1"/>
    </source>
</evidence>
<name>A0A836HCV0_9TRYP</name>
<sequence length="1010" mass="112795">MNPPRLPQLRQPTRAKTATPSSTAVATAPAAAAACEVAVAWAASCHPPVSTSAMASSLPSVRSGAHAYTPAAPAVHTPEQAVPASRQRFCVGGVAAVFQAKLKHALWLDQLTTIAHNEARSRARTRCIESEERDALWWQHRRERERQQHTEDNAHRLEALHKAKRAPACDDVPHCCADRIEREESSDRRAIEAVAEEGHQGLCAAQHTWELQGAVMELARQQQDAQAMHHAAKQVRALELELAAHSYRALRALTLAVDDLLDIADGIWPSASAPPALTVSPSPPLSAAHEAPCEAKIREMYARRALLFDEAKERLLLDWWQGAAQLRYVEAPGAWQTFSLWSYYVRSPVCMHALVTVQRWWRMQRVAPWSQHRRASLARSLARLPGHYSVERCQRHLRSLQRTASREKDKGTCTADGVSAALAVLVIAATSSRRYRTLLSLYTYTVAQRAHAVLESQPNHSAAVVSTMRASLLSPCTRNGYLLPYDNWRQQRWAPYSKAHRRSVSTVERVEKSHRQCLSDREAEHRHRAALFGSILHCGRMAVLELQDRQAALAQEERTSRLRVTRQETHEYHVLRATVAAALPTPSRAALSPKRRGTVFAEGRCVEESAAAEMRTSVATHSLGGQGANHARGVAAASFRAEHDAWAQAQRCVQFAHHVLAMTQQQSAQVRLGQRGASAETETASASPEDAAALYRAALDKAAAAVRCSEYAALRERYVARNAHALKQMRESFKMGLRERAAIIAEEAQELKRICHCDASAQRVSHYQLEERESDSRAALERTQGRAAADLYDAFFNSLCFIQWGLEAREKNERAHCAAARPWARPLLELPSLSPVERLASRETVCRTRLVCNYLAVLADALLQCSRSHHELQYQDWSALCHTIGARLDSAASSNLPLAQMCLLKADERDARQGIWTEAQVGARALLVDGHALYGTETMWSDYLFGHLKLTSEAYYMDTQLREYLLVRLANVGQKMGELLQMETMTRGRVEYAEAITRDLRFHLHRLRLE</sequence>
<dbReference type="AlphaFoldDB" id="A0A836HCV0"/>
<feature type="region of interest" description="Disordered" evidence="1">
    <location>
        <begin position="1"/>
        <end position="22"/>
    </location>
</feature>